<organism evidence="1 2">
    <name type="scientific">Schistosoma mattheei</name>
    <dbReference type="NCBI Taxonomy" id="31246"/>
    <lineage>
        <taxon>Eukaryota</taxon>
        <taxon>Metazoa</taxon>
        <taxon>Spiralia</taxon>
        <taxon>Lophotrochozoa</taxon>
        <taxon>Platyhelminthes</taxon>
        <taxon>Trematoda</taxon>
        <taxon>Digenea</taxon>
        <taxon>Strigeidida</taxon>
        <taxon>Schistosomatoidea</taxon>
        <taxon>Schistosomatidae</taxon>
        <taxon>Schistosoma</taxon>
    </lineage>
</organism>
<evidence type="ECO:0000313" key="2">
    <source>
        <dbReference type="Proteomes" id="UP000269396"/>
    </source>
</evidence>
<sequence length="79" mass="9164">MITLFTALLTNSDFFSTASQFTALPKDLANVRQLISKLANAIHVDEFYAQKQQQLEKCIEDVNLQLEPFEKVYQLIWIK</sequence>
<proteinExistence type="predicted"/>
<reference evidence="1 2" key="1">
    <citation type="submission" date="2018-11" db="EMBL/GenBank/DDBJ databases">
        <authorList>
            <consortium name="Pathogen Informatics"/>
        </authorList>
    </citation>
    <scope>NUCLEOTIDE SEQUENCE [LARGE SCALE GENOMIC DNA]</scope>
    <source>
        <strain>Denwood</strain>
        <strain evidence="2">Zambia</strain>
    </source>
</reference>
<dbReference type="STRING" id="31246.A0A183NFC5"/>
<gene>
    <name evidence="1" type="ORF">SMTD_LOCUS811</name>
</gene>
<dbReference type="AlphaFoldDB" id="A0A183NFC5"/>
<keyword evidence="2" id="KW-1185">Reference proteome</keyword>
<dbReference type="Proteomes" id="UP000269396">
    <property type="component" value="Unassembled WGS sequence"/>
</dbReference>
<protein>
    <submittedName>
        <fullName evidence="1">Uncharacterized protein</fullName>
    </submittedName>
</protein>
<evidence type="ECO:0000313" key="1">
    <source>
        <dbReference type="EMBL" id="VDO73218.1"/>
    </source>
</evidence>
<dbReference type="EMBL" id="UZAL01000796">
    <property type="protein sequence ID" value="VDO73218.1"/>
    <property type="molecule type" value="Genomic_DNA"/>
</dbReference>
<name>A0A183NFC5_9TREM</name>
<accession>A0A183NFC5</accession>